<reference evidence="1" key="1">
    <citation type="submission" date="2023-05" db="EMBL/GenBank/DDBJ databases">
        <title>Nepenthes gracilis genome sequencing.</title>
        <authorList>
            <person name="Fukushima K."/>
        </authorList>
    </citation>
    <scope>NUCLEOTIDE SEQUENCE</scope>
    <source>
        <strain evidence="1">SING2019-196</strain>
    </source>
</reference>
<dbReference type="EMBL" id="BSYO01000036">
    <property type="protein sequence ID" value="GMH29651.1"/>
    <property type="molecule type" value="Genomic_DNA"/>
</dbReference>
<dbReference type="Proteomes" id="UP001279734">
    <property type="component" value="Unassembled WGS sequence"/>
</dbReference>
<evidence type="ECO:0000313" key="1">
    <source>
        <dbReference type="EMBL" id="GMH29651.1"/>
    </source>
</evidence>
<accession>A0AAD3TI95</accession>
<evidence type="ECO:0000313" key="2">
    <source>
        <dbReference type="Proteomes" id="UP001279734"/>
    </source>
</evidence>
<keyword evidence="2" id="KW-1185">Reference proteome</keyword>
<protein>
    <submittedName>
        <fullName evidence="1">Uncharacterized protein</fullName>
    </submittedName>
</protein>
<comment type="caution">
    <text evidence="1">The sequence shown here is derived from an EMBL/GenBank/DDBJ whole genome shotgun (WGS) entry which is preliminary data.</text>
</comment>
<dbReference type="AlphaFoldDB" id="A0AAD3TI95"/>
<sequence>MEAANVGYEPHDALTAKDIKDCNKTLASRRITGPTSNLPVHSGVAGDQAWTIIDPLEEPERKLIRRMEQKVSVLL</sequence>
<organism evidence="1 2">
    <name type="scientific">Nepenthes gracilis</name>
    <name type="common">Slender pitcher plant</name>
    <dbReference type="NCBI Taxonomy" id="150966"/>
    <lineage>
        <taxon>Eukaryota</taxon>
        <taxon>Viridiplantae</taxon>
        <taxon>Streptophyta</taxon>
        <taxon>Embryophyta</taxon>
        <taxon>Tracheophyta</taxon>
        <taxon>Spermatophyta</taxon>
        <taxon>Magnoliopsida</taxon>
        <taxon>eudicotyledons</taxon>
        <taxon>Gunneridae</taxon>
        <taxon>Pentapetalae</taxon>
        <taxon>Caryophyllales</taxon>
        <taxon>Nepenthaceae</taxon>
        <taxon>Nepenthes</taxon>
    </lineage>
</organism>
<proteinExistence type="predicted"/>
<name>A0AAD3TI95_NEPGR</name>
<gene>
    <name evidence="1" type="ORF">Nepgr_031494</name>
</gene>